<protein>
    <recommendedName>
        <fullName evidence="3">Reverse transcriptase Ty1/copia-type domain-containing protein</fullName>
    </recommendedName>
</protein>
<evidence type="ECO:0000313" key="2">
    <source>
        <dbReference type="Proteomes" id="UP000054481"/>
    </source>
</evidence>
<organism evidence="1 2">
    <name type="scientific">Hirsutella minnesotensis 3608</name>
    <dbReference type="NCBI Taxonomy" id="1043627"/>
    <lineage>
        <taxon>Eukaryota</taxon>
        <taxon>Fungi</taxon>
        <taxon>Dikarya</taxon>
        <taxon>Ascomycota</taxon>
        <taxon>Pezizomycotina</taxon>
        <taxon>Sordariomycetes</taxon>
        <taxon>Hypocreomycetidae</taxon>
        <taxon>Hypocreales</taxon>
        <taxon>Ophiocordycipitaceae</taxon>
        <taxon>Hirsutella</taxon>
    </lineage>
</organism>
<evidence type="ECO:0000313" key="1">
    <source>
        <dbReference type="EMBL" id="KJZ69301.1"/>
    </source>
</evidence>
<dbReference type="EMBL" id="KQ030733">
    <property type="protein sequence ID" value="KJZ69301.1"/>
    <property type="molecule type" value="Genomic_DNA"/>
</dbReference>
<gene>
    <name evidence="1" type="ORF">HIM_11314</name>
</gene>
<sequence length="139" mass="16022">MLALSQAAKESLYVSRLLQELTVKLEASQTTIQCDNQQTIRLMTEEIASLKTKLRHVDVHNHWLRQTIKQGAIQVVYKPTDELIADGLTKALQGPKFEEFTRQLGLHDISERLQAREQQEIKESDLHNHIQRKLEDLGL</sequence>
<evidence type="ECO:0008006" key="3">
    <source>
        <dbReference type="Google" id="ProtNLM"/>
    </source>
</evidence>
<reference evidence="1 2" key="1">
    <citation type="journal article" date="2014" name="Genome Biol. Evol.">
        <title>Comparative genomics and transcriptomics analyses reveal divergent lifestyle features of nematode endoparasitic fungus Hirsutella minnesotensis.</title>
        <authorList>
            <person name="Lai Y."/>
            <person name="Liu K."/>
            <person name="Zhang X."/>
            <person name="Zhang X."/>
            <person name="Li K."/>
            <person name="Wang N."/>
            <person name="Shu C."/>
            <person name="Wu Y."/>
            <person name="Wang C."/>
            <person name="Bushley K.E."/>
            <person name="Xiang M."/>
            <person name="Liu X."/>
        </authorList>
    </citation>
    <scope>NUCLEOTIDE SEQUENCE [LARGE SCALE GENOMIC DNA]</scope>
    <source>
        <strain evidence="1 2">3608</strain>
    </source>
</reference>
<name>A0A0F7ZFK5_9HYPO</name>
<accession>A0A0F7ZFK5</accession>
<dbReference type="CDD" id="cd09272">
    <property type="entry name" value="RNase_HI_RT_Ty1"/>
    <property type="match status" value="1"/>
</dbReference>
<dbReference type="Proteomes" id="UP000054481">
    <property type="component" value="Unassembled WGS sequence"/>
</dbReference>
<dbReference type="AlphaFoldDB" id="A0A0F7ZFK5"/>
<keyword evidence="2" id="KW-1185">Reference proteome</keyword>
<dbReference type="OrthoDB" id="4924025at2759"/>
<proteinExistence type="predicted"/>